<keyword evidence="2" id="KW-0547">Nucleotide-binding</keyword>
<dbReference type="SUPFAM" id="SSF56300">
    <property type="entry name" value="Metallo-dependent phosphatases"/>
    <property type="match status" value="1"/>
</dbReference>
<dbReference type="GO" id="GO:0016787">
    <property type="term" value="F:hydrolase activity"/>
    <property type="evidence" value="ECO:0007669"/>
    <property type="project" value="UniProtKB-KW"/>
</dbReference>
<reference evidence="5 6" key="1">
    <citation type="submission" date="2017-10" db="EMBL/GenBank/DDBJ databases">
        <title>Complete Genome Sequence of Faecalibacterium prausnitzii isolated from the gut of healthy adult Indian.</title>
        <authorList>
            <person name="Bag S."/>
            <person name="Ghosh T.S."/>
            <person name="Das B."/>
        </authorList>
    </citation>
    <scope>NUCLEOTIDE SEQUENCE [LARGE SCALE GENOMIC DNA]</scope>
    <source>
        <strain evidence="5 6">Indica</strain>
    </source>
</reference>
<feature type="domain" description="5'-Nucleotidase C-terminal" evidence="4">
    <location>
        <begin position="356"/>
        <end position="527"/>
    </location>
</feature>
<sequence length="590" mass="63309">MKQFITRRSFIKAAGAATALTAVSVGAPAAFAEETNCFFGDKADVTILYTNDVHTYIDNKSPKPTYAAIAALKKSIEDTGRDVLLVDAGDHIQGTAYGSMDDGATIIELMNEAGYDLATPGNHEFDYGMARAKAVLREADFPYVSCNWIDLRTGLNVLPSVKFFLVGGRKIAFVGVTTPETFTKSTPAYFMNDAQTKYIYDILGGEDGQKLYDAVQKAIDKAEFWGADTIIGLGHLGVDPSSSPWTSEEVIAHTHGFNAFIDGHSHTVMASKQVTDASGKAVTLTQTGSYFKNIGKMTVGADGTITTELIDTYEGLDAAVAATASNWISAVDDMLGEEIAVGDTKFYINDPATGKRRIRSGETNLGDFVADGIYTYFNEIEELHCDIAIMNGGGIRTDVEAGPWSFKTCKTVSPFGNVACLMSVTGQQIQDALEFGARFAGAEGKENGGFLQVAGARYTIHTGTPNTVQTNEKNVWTGSAATPRVSNVEIYDKTTGTYQPLDPNATYALAGMNYTLRNLGDGFAMFDGATLIKDYVSEDYLVMSSYAAMFGGVDANGLPHLASANSPLADYPGYLLNYEDPYGAGRIQMI</sequence>
<dbReference type="Pfam" id="PF02872">
    <property type="entry name" value="5_nucleotid_C"/>
    <property type="match status" value="1"/>
</dbReference>
<dbReference type="EMBL" id="CP023819">
    <property type="protein sequence ID" value="ATL89161.1"/>
    <property type="molecule type" value="Genomic_DNA"/>
</dbReference>
<dbReference type="Proteomes" id="UP000223709">
    <property type="component" value="Chromosome"/>
</dbReference>
<dbReference type="GO" id="GO:0030288">
    <property type="term" value="C:outer membrane-bounded periplasmic space"/>
    <property type="evidence" value="ECO:0007669"/>
    <property type="project" value="TreeGrafter"/>
</dbReference>
<dbReference type="RefSeq" id="WP_098922547.1">
    <property type="nucleotide sequence ID" value="NZ_CP023819.1"/>
</dbReference>
<dbReference type="Pfam" id="PF00149">
    <property type="entry name" value="Metallophos"/>
    <property type="match status" value="1"/>
</dbReference>
<feature type="domain" description="Calcineurin-like phosphoesterase" evidence="3">
    <location>
        <begin position="46"/>
        <end position="267"/>
    </location>
</feature>
<evidence type="ECO:0000313" key="5">
    <source>
        <dbReference type="EMBL" id="ATL89161.1"/>
    </source>
</evidence>
<dbReference type="InterPro" id="IPR029052">
    <property type="entry name" value="Metallo-depent_PP-like"/>
</dbReference>
<gene>
    <name evidence="5" type="ORF">CRH10_01935</name>
</gene>
<dbReference type="GO" id="GO:0009166">
    <property type="term" value="P:nucleotide catabolic process"/>
    <property type="evidence" value="ECO:0007669"/>
    <property type="project" value="InterPro"/>
</dbReference>
<dbReference type="PANTHER" id="PTHR11575:SF24">
    <property type="entry name" value="5'-NUCLEOTIDASE"/>
    <property type="match status" value="1"/>
</dbReference>
<evidence type="ECO:0000259" key="4">
    <source>
        <dbReference type="Pfam" id="PF02872"/>
    </source>
</evidence>
<dbReference type="AlphaFoldDB" id="A0A291T853"/>
<dbReference type="InterPro" id="IPR004843">
    <property type="entry name" value="Calcineurin-like_PHP"/>
</dbReference>
<organism evidence="5 6">
    <name type="scientific">Faecalibacterium prausnitzii</name>
    <dbReference type="NCBI Taxonomy" id="853"/>
    <lineage>
        <taxon>Bacteria</taxon>
        <taxon>Bacillati</taxon>
        <taxon>Bacillota</taxon>
        <taxon>Clostridia</taxon>
        <taxon>Eubacteriales</taxon>
        <taxon>Oscillospiraceae</taxon>
        <taxon>Faecalibacterium</taxon>
    </lineage>
</organism>
<dbReference type="InterPro" id="IPR036907">
    <property type="entry name" value="5'-Nucleotdase_C_sf"/>
</dbReference>
<dbReference type="PANTHER" id="PTHR11575">
    <property type="entry name" value="5'-NUCLEOTIDASE-RELATED"/>
    <property type="match status" value="1"/>
</dbReference>
<dbReference type="InterPro" id="IPR006311">
    <property type="entry name" value="TAT_signal"/>
</dbReference>
<keyword evidence="1 2" id="KW-0732">Signal</keyword>
<feature type="signal peptide" evidence="2">
    <location>
        <begin position="1"/>
        <end position="32"/>
    </location>
</feature>
<proteinExistence type="inferred from homology"/>
<dbReference type="PRINTS" id="PR01607">
    <property type="entry name" value="APYRASEFAMLY"/>
</dbReference>
<dbReference type="GO" id="GO:0000166">
    <property type="term" value="F:nucleotide binding"/>
    <property type="evidence" value="ECO:0007669"/>
    <property type="project" value="UniProtKB-KW"/>
</dbReference>
<evidence type="ECO:0000313" key="6">
    <source>
        <dbReference type="Proteomes" id="UP000223709"/>
    </source>
</evidence>
<accession>A0A291T853</accession>
<comment type="similarity">
    <text evidence="2">Belongs to the 5'-nucleotidase family.</text>
</comment>
<dbReference type="InterPro" id="IPR008334">
    <property type="entry name" value="5'-Nucleotdase_C"/>
</dbReference>
<keyword evidence="2" id="KW-0378">Hydrolase</keyword>
<dbReference type="Gene3D" id="3.60.21.10">
    <property type="match status" value="1"/>
</dbReference>
<dbReference type="SUPFAM" id="SSF55816">
    <property type="entry name" value="5'-nucleotidase (syn. UDP-sugar hydrolase), C-terminal domain"/>
    <property type="match status" value="1"/>
</dbReference>
<name>A0A291T853_9FIRM</name>
<dbReference type="InterPro" id="IPR006179">
    <property type="entry name" value="5_nucleotidase/apyrase"/>
</dbReference>
<evidence type="ECO:0000259" key="3">
    <source>
        <dbReference type="Pfam" id="PF00149"/>
    </source>
</evidence>
<dbReference type="Gene3D" id="3.90.780.10">
    <property type="entry name" value="5'-Nucleotidase, C-terminal domain"/>
    <property type="match status" value="1"/>
</dbReference>
<protein>
    <submittedName>
        <fullName evidence="5">Bifunctional metallophosphatase/5'-nucleotidase</fullName>
    </submittedName>
</protein>
<evidence type="ECO:0000256" key="2">
    <source>
        <dbReference type="RuleBase" id="RU362119"/>
    </source>
</evidence>
<evidence type="ECO:0000256" key="1">
    <source>
        <dbReference type="ARBA" id="ARBA00022729"/>
    </source>
</evidence>
<feature type="chain" id="PRO_5011811210" evidence="2">
    <location>
        <begin position="33"/>
        <end position="590"/>
    </location>
</feature>
<dbReference type="PROSITE" id="PS51318">
    <property type="entry name" value="TAT"/>
    <property type="match status" value="1"/>
</dbReference>